<protein>
    <recommendedName>
        <fullName evidence="2">histidine kinase</fullName>
        <ecNumber evidence="2">2.7.13.3</ecNumber>
    </recommendedName>
</protein>
<keyword evidence="5 10" id="KW-0418">Kinase</keyword>
<dbReference type="SMART" id="SM00387">
    <property type="entry name" value="HATPase_c"/>
    <property type="match status" value="1"/>
</dbReference>
<dbReference type="InterPro" id="IPR003661">
    <property type="entry name" value="HisK_dim/P_dom"/>
</dbReference>
<evidence type="ECO:0000256" key="5">
    <source>
        <dbReference type="ARBA" id="ARBA00022777"/>
    </source>
</evidence>
<dbReference type="SMART" id="SM00448">
    <property type="entry name" value="REC"/>
    <property type="match status" value="1"/>
</dbReference>
<dbReference type="SUPFAM" id="SSF47384">
    <property type="entry name" value="Homodimeric domain of signal transducing histidine kinase"/>
    <property type="match status" value="1"/>
</dbReference>
<dbReference type="Pfam" id="PF00512">
    <property type="entry name" value="HisKA"/>
    <property type="match status" value="1"/>
</dbReference>
<comment type="caution">
    <text evidence="10">The sequence shown here is derived from an EMBL/GenBank/DDBJ whole genome shotgun (WGS) entry which is preliminary data.</text>
</comment>
<dbReference type="InterPro" id="IPR036097">
    <property type="entry name" value="HisK_dim/P_sf"/>
</dbReference>
<keyword evidence="7" id="KW-0175">Coiled coil</keyword>
<dbReference type="Pfam" id="PF02518">
    <property type="entry name" value="HATPase_c"/>
    <property type="match status" value="1"/>
</dbReference>
<dbReference type="PROSITE" id="PS50110">
    <property type="entry name" value="RESPONSE_REGULATORY"/>
    <property type="match status" value="1"/>
</dbReference>
<dbReference type="Proteomes" id="UP001589628">
    <property type="component" value="Unassembled WGS sequence"/>
</dbReference>
<dbReference type="Gene3D" id="3.40.50.2300">
    <property type="match status" value="1"/>
</dbReference>
<dbReference type="InterPro" id="IPR005467">
    <property type="entry name" value="His_kinase_dom"/>
</dbReference>
<feature type="domain" description="Histidine kinase" evidence="8">
    <location>
        <begin position="88"/>
        <end position="311"/>
    </location>
</feature>
<evidence type="ECO:0000256" key="4">
    <source>
        <dbReference type="ARBA" id="ARBA00022679"/>
    </source>
</evidence>
<gene>
    <name evidence="10" type="ORF">ACFFLH_10470</name>
</gene>
<dbReference type="GO" id="GO:0016301">
    <property type="term" value="F:kinase activity"/>
    <property type="evidence" value="ECO:0007669"/>
    <property type="project" value="UniProtKB-KW"/>
</dbReference>
<evidence type="ECO:0000313" key="10">
    <source>
        <dbReference type="EMBL" id="MFB9886838.1"/>
    </source>
</evidence>
<dbReference type="Gene3D" id="1.10.287.130">
    <property type="match status" value="1"/>
</dbReference>
<dbReference type="NCBIfam" id="NF041832">
    <property type="entry name" value="near_NosP_CTERM"/>
    <property type="match status" value="1"/>
</dbReference>
<reference evidence="10 11" key="1">
    <citation type="submission" date="2024-09" db="EMBL/GenBank/DDBJ databases">
        <authorList>
            <person name="Sun Q."/>
            <person name="Mori K."/>
        </authorList>
    </citation>
    <scope>NUCLEOTIDE SEQUENCE [LARGE SCALE GENOMIC DNA]</scope>
    <source>
        <strain evidence="10 11">ATCC 51285</strain>
    </source>
</reference>
<keyword evidence="3 6" id="KW-0597">Phosphoprotein</keyword>
<name>A0ABV5ZC23_9GAMM</name>
<evidence type="ECO:0000256" key="6">
    <source>
        <dbReference type="PROSITE-ProRule" id="PRU00169"/>
    </source>
</evidence>
<evidence type="ECO:0000256" key="1">
    <source>
        <dbReference type="ARBA" id="ARBA00000085"/>
    </source>
</evidence>
<evidence type="ECO:0000256" key="7">
    <source>
        <dbReference type="SAM" id="Coils"/>
    </source>
</evidence>
<evidence type="ECO:0000313" key="11">
    <source>
        <dbReference type="Proteomes" id="UP001589628"/>
    </source>
</evidence>
<sequence>MTAEAEHLAELAQLRRDNQRLKKINQALMERVEASHDSSAYAAFEHAAMLAERVRERTAELSALNQQLREAKSQADLANQSKSRFLAAVSHDLLQPLNAARLFNASLLEQPLPEAALKQVQAGQRALEDVEALLLTLVDMAKLEAGVLVAQPGPLQLQPWLAALSQEFAALSQQQAIRWRVRLRPAWVQTDPQLLSRILRNLLTNALRYTPVGGQVLLACRPAHWQGQAGCWLQVWDTGIGIAEGKLPQIFKEFSRVHEPGHLPRAEQGDKGLGLGLAIVERSARLLGHPLQVRSRLGKGSCFSLWLPFTDPPQSVPAPAMLPGVDLQGCDILLVDNDASIVQGMEALLGSWGCQLQSYASGLAWQRDNQQQRPSLAILDYHLDSRDNEAGLDGITLAARIRQRWPALPILILTANHSSELKQQCALLGYQLLHKPIRPMKLRMQLAAMRANSGGD</sequence>
<comment type="catalytic activity">
    <reaction evidence="1">
        <text>ATP + protein L-histidine = ADP + protein N-phospho-L-histidine.</text>
        <dbReference type="EC" id="2.7.13.3"/>
    </reaction>
</comment>
<evidence type="ECO:0000259" key="8">
    <source>
        <dbReference type="PROSITE" id="PS50109"/>
    </source>
</evidence>
<dbReference type="Gene3D" id="3.30.565.10">
    <property type="entry name" value="Histidine kinase-like ATPase, C-terminal domain"/>
    <property type="match status" value="1"/>
</dbReference>
<keyword evidence="4" id="KW-0808">Transferase</keyword>
<keyword evidence="11" id="KW-1185">Reference proteome</keyword>
<proteinExistence type="predicted"/>
<accession>A0ABV5ZC23</accession>
<dbReference type="PANTHER" id="PTHR43047:SF9">
    <property type="entry name" value="HISTIDINE KINASE"/>
    <property type="match status" value="1"/>
</dbReference>
<organism evidence="10 11">
    <name type="scientific">Balneatrix alpica</name>
    <dbReference type="NCBI Taxonomy" id="75684"/>
    <lineage>
        <taxon>Bacteria</taxon>
        <taxon>Pseudomonadati</taxon>
        <taxon>Pseudomonadota</taxon>
        <taxon>Gammaproteobacteria</taxon>
        <taxon>Oceanospirillales</taxon>
        <taxon>Balneatrichaceae</taxon>
        <taxon>Balneatrix</taxon>
    </lineage>
</organism>
<evidence type="ECO:0000256" key="2">
    <source>
        <dbReference type="ARBA" id="ARBA00012438"/>
    </source>
</evidence>
<dbReference type="SMART" id="SM00388">
    <property type="entry name" value="HisKA"/>
    <property type="match status" value="1"/>
</dbReference>
<feature type="coiled-coil region" evidence="7">
    <location>
        <begin position="4"/>
        <end position="81"/>
    </location>
</feature>
<dbReference type="CDD" id="cd00075">
    <property type="entry name" value="HATPase"/>
    <property type="match status" value="1"/>
</dbReference>
<dbReference type="Pfam" id="PF00072">
    <property type="entry name" value="Response_reg"/>
    <property type="match status" value="1"/>
</dbReference>
<dbReference type="InterPro" id="IPR003594">
    <property type="entry name" value="HATPase_dom"/>
</dbReference>
<dbReference type="CDD" id="cd00156">
    <property type="entry name" value="REC"/>
    <property type="match status" value="1"/>
</dbReference>
<feature type="modified residue" description="4-aspartylphosphate" evidence="6">
    <location>
        <position position="380"/>
    </location>
</feature>
<dbReference type="InterPro" id="IPR011006">
    <property type="entry name" value="CheY-like_superfamily"/>
</dbReference>
<feature type="domain" description="Response regulatory" evidence="9">
    <location>
        <begin position="331"/>
        <end position="450"/>
    </location>
</feature>
<dbReference type="SUPFAM" id="SSF52172">
    <property type="entry name" value="CheY-like"/>
    <property type="match status" value="1"/>
</dbReference>
<dbReference type="EC" id="2.7.13.3" evidence="2"/>
<dbReference type="PROSITE" id="PS50109">
    <property type="entry name" value="HIS_KIN"/>
    <property type="match status" value="1"/>
</dbReference>
<evidence type="ECO:0000259" key="9">
    <source>
        <dbReference type="PROSITE" id="PS50110"/>
    </source>
</evidence>
<dbReference type="InterPro" id="IPR001789">
    <property type="entry name" value="Sig_transdc_resp-reg_receiver"/>
</dbReference>
<dbReference type="EMBL" id="JBHLZN010000003">
    <property type="protein sequence ID" value="MFB9886838.1"/>
    <property type="molecule type" value="Genomic_DNA"/>
</dbReference>
<evidence type="ECO:0000256" key="3">
    <source>
        <dbReference type="ARBA" id="ARBA00022553"/>
    </source>
</evidence>
<dbReference type="CDD" id="cd00082">
    <property type="entry name" value="HisKA"/>
    <property type="match status" value="1"/>
</dbReference>
<dbReference type="SUPFAM" id="SSF55874">
    <property type="entry name" value="ATPase domain of HSP90 chaperone/DNA topoisomerase II/histidine kinase"/>
    <property type="match status" value="1"/>
</dbReference>
<dbReference type="PANTHER" id="PTHR43047">
    <property type="entry name" value="TWO-COMPONENT HISTIDINE PROTEIN KINASE"/>
    <property type="match status" value="1"/>
</dbReference>
<dbReference type="PRINTS" id="PR00344">
    <property type="entry name" value="BCTRLSENSOR"/>
</dbReference>
<dbReference type="RefSeq" id="WP_035460841.1">
    <property type="nucleotide sequence ID" value="NZ_JBHLZN010000003.1"/>
</dbReference>
<dbReference type="InterPro" id="IPR004358">
    <property type="entry name" value="Sig_transdc_His_kin-like_C"/>
</dbReference>
<dbReference type="InterPro" id="IPR036890">
    <property type="entry name" value="HATPase_C_sf"/>
</dbReference>